<dbReference type="EMBL" id="JAZGQL010000016">
    <property type="protein sequence ID" value="MEE6309440.1"/>
    <property type="molecule type" value="Genomic_DNA"/>
</dbReference>
<gene>
    <name evidence="1" type="ORF">V1634_21645</name>
</gene>
<protein>
    <submittedName>
        <fullName evidence="1">Uncharacterized protein</fullName>
    </submittedName>
</protein>
<evidence type="ECO:0000313" key="1">
    <source>
        <dbReference type="EMBL" id="MEE6309440.1"/>
    </source>
</evidence>
<dbReference type="Proteomes" id="UP001339911">
    <property type="component" value="Unassembled WGS sequence"/>
</dbReference>
<keyword evidence="2" id="KW-1185">Reference proteome</keyword>
<sequence length="51" mass="5699">MTSSVDLHDGEPLRIAIGTEGYGIQRIRLWQREVDSERFRPAELAATSGGR</sequence>
<accession>A0ABU7SHN6</accession>
<comment type="caution">
    <text evidence="1">The sequence shown here is derived from an EMBL/GenBank/DDBJ whole genome shotgun (WGS) entry which is preliminary data.</text>
</comment>
<reference evidence="1 2" key="1">
    <citation type="submission" date="2024-01" db="EMBL/GenBank/DDBJ databases">
        <title>Genome insights into Plantactinospora veratri sp. nov.</title>
        <authorList>
            <person name="Wang L."/>
        </authorList>
    </citation>
    <scope>NUCLEOTIDE SEQUENCE [LARGE SCALE GENOMIC DNA]</scope>
    <source>
        <strain evidence="1 2">NEAU-FHS4</strain>
    </source>
</reference>
<organism evidence="1 2">
    <name type="scientific">Plantactinospora veratri</name>
    <dbReference type="NCBI Taxonomy" id="1436122"/>
    <lineage>
        <taxon>Bacteria</taxon>
        <taxon>Bacillati</taxon>
        <taxon>Actinomycetota</taxon>
        <taxon>Actinomycetes</taxon>
        <taxon>Micromonosporales</taxon>
        <taxon>Micromonosporaceae</taxon>
        <taxon>Plantactinospora</taxon>
    </lineage>
</organism>
<evidence type="ECO:0000313" key="2">
    <source>
        <dbReference type="Proteomes" id="UP001339911"/>
    </source>
</evidence>
<dbReference type="RefSeq" id="WP_331209708.1">
    <property type="nucleotide sequence ID" value="NZ_JAZGQL010000016.1"/>
</dbReference>
<proteinExistence type="predicted"/>
<name>A0ABU7SHN6_9ACTN</name>